<name>X1MKA8_9ZZZZ</name>
<dbReference type="AlphaFoldDB" id="X1MKA8"/>
<feature type="non-terminal residue" evidence="1">
    <location>
        <position position="1"/>
    </location>
</feature>
<protein>
    <submittedName>
        <fullName evidence="1">Uncharacterized protein</fullName>
    </submittedName>
</protein>
<reference evidence="1" key="1">
    <citation type="journal article" date="2014" name="Front. Microbiol.">
        <title>High frequency of phylogenetically diverse reductive dehalogenase-homologous genes in deep subseafloor sedimentary metagenomes.</title>
        <authorList>
            <person name="Kawai M."/>
            <person name="Futagami T."/>
            <person name="Toyoda A."/>
            <person name="Takaki Y."/>
            <person name="Nishi S."/>
            <person name="Hori S."/>
            <person name="Arai W."/>
            <person name="Tsubouchi T."/>
            <person name="Morono Y."/>
            <person name="Uchiyama I."/>
            <person name="Ito T."/>
            <person name="Fujiyama A."/>
            <person name="Inagaki F."/>
            <person name="Takami H."/>
        </authorList>
    </citation>
    <scope>NUCLEOTIDE SEQUENCE</scope>
    <source>
        <strain evidence="1">Expedition CK06-06</strain>
    </source>
</reference>
<evidence type="ECO:0000313" key="1">
    <source>
        <dbReference type="EMBL" id="GAI18466.1"/>
    </source>
</evidence>
<sequence>SFFASRFFSGQYFNENDHVKANKKREKAFFFITIVKDGCFYY</sequence>
<dbReference type="EMBL" id="BARV01022135">
    <property type="protein sequence ID" value="GAI18466.1"/>
    <property type="molecule type" value="Genomic_DNA"/>
</dbReference>
<gene>
    <name evidence="1" type="ORF">S06H3_36527</name>
</gene>
<proteinExistence type="predicted"/>
<comment type="caution">
    <text evidence="1">The sequence shown here is derived from an EMBL/GenBank/DDBJ whole genome shotgun (WGS) entry which is preliminary data.</text>
</comment>
<organism evidence="1">
    <name type="scientific">marine sediment metagenome</name>
    <dbReference type="NCBI Taxonomy" id="412755"/>
    <lineage>
        <taxon>unclassified sequences</taxon>
        <taxon>metagenomes</taxon>
        <taxon>ecological metagenomes</taxon>
    </lineage>
</organism>
<accession>X1MKA8</accession>